<dbReference type="SUPFAM" id="SSF51445">
    <property type="entry name" value="(Trans)glycosidases"/>
    <property type="match status" value="1"/>
</dbReference>
<dbReference type="InterPro" id="IPR001944">
    <property type="entry name" value="Glycoside_Hdrlase_35"/>
</dbReference>
<dbReference type="GO" id="GO:0005975">
    <property type="term" value="P:carbohydrate metabolic process"/>
    <property type="evidence" value="ECO:0007669"/>
    <property type="project" value="InterPro"/>
</dbReference>
<evidence type="ECO:0000313" key="6">
    <source>
        <dbReference type="EMBL" id="CAH2049148.1"/>
    </source>
</evidence>
<sequence length="289" mass="31804">MREFYTGWLTHWGENIVKTNAASTAAALEKILSRNGSAVLYMAHGGTNFGFYSGSNTGANESDYKPDLTSYDYDAPIQESGDVNNAKFKALRRVINKYSSASLPSIPRNPNRTAYGHIQLKKTVYLLDTLNIKNTIDVAESESPISMESAGQYAGNNEGSILSIPKVHDRAQVFISCPSRNDDERPTYIGTIERWSNRPLHLPYINCPSYNKLFVLYGADRLIRGHLNKFHELGHSNEECEGGGSNEKQGSNGEGSLNAGCDWNKDHSNEGHLNKKHSSEGSKVGPSEG</sequence>
<accession>A0AAU9RWW2</accession>
<evidence type="ECO:0000313" key="7">
    <source>
        <dbReference type="Proteomes" id="UP000836841"/>
    </source>
</evidence>
<evidence type="ECO:0000256" key="1">
    <source>
        <dbReference type="ARBA" id="ARBA00001412"/>
    </source>
</evidence>
<dbReference type="GO" id="GO:0004565">
    <property type="term" value="F:beta-galactosidase activity"/>
    <property type="evidence" value="ECO:0007669"/>
    <property type="project" value="UniProtKB-EC"/>
</dbReference>
<dbReference type="InterPro" id="IPR031330">
    <property type="entry name" value="Gly_Hdrlase_35_cat"/>
</dbReference>
<dbReference type="Gene3D" id="2.60.120.260">
    <property type="entry name" value="Galactose-binding domain-like"/>
    <property type="match status" value="1"/>
</dbReference>
<dbReference type="PANTHER" id="PTHR23421">
    <property type="entry name" value="BETA-GALACTOSIDASE RELATED"/>
    <property type="match status" value="1"/>
</dbReference>
<dbReference type="AlphaFoldDB" id="A0AAU9RWW2"/>
<dbReference type="EC" id="3.2.1.23" evidence="3"/>
<reference evidence="6 7" key="1">
    <citation type="submission" date="2022-03" db="EMBL/GenBank/DDBJ databases">
        <authorList>
            <person name="Nunn A."/>
            <person name="Chopra R."/>
            <person name="Nunn A."/>
            <person name="Contreras Garrido A."/>
        </authorList>
    </citation>
    <scope>NUCLEOTIDE SEQUENCE [LARGE SCALE GENOMIC DNA]</scope>
</reference>
<dbReference type="Pfam" id="PF01301">
    <property type="entry name" value="Glyco_hydro_35"/>
    <property type="match status" value="1"/>
</dbReference>
<comment type="similarity">
    <text evidence="2">Belongs to the glycosyl hydrolase 35 family.</text>
</comment>
<evidence type="ECO:0000256" key="2">
    <source>
        <dbReference type="ARBA" id="ARBA00009809"/>
    </source>
</evidence>
<protein>
    <recommendedName>
        <fullName evidence="3">beta-galactosidase</fullName>
        <ecNumber evidence="3">3.2.1.23</ecNumber>
    </recommendedName>
</protein>
<dbReference type="Proteomes" id="UP000836841">
    <property type="component" value="Unassembled WGS sequence"/>
</dbReference>
<feature type="region of interest" description="Disordered" evidence="4">
    <location>
        <begin position="236"/>
        <end position="289"/>
    </location>
</feature>
<comment type="caution">
    <text evidence="6">The sequence shown here is derived from an EMBL/GenBank/DDBJ whole genome shotgun (WGS) entry which is preliminary data.</text>
</comment>
<dbReference type="InterPro" id="IPR017853">
    <property type="entry name" value="GH"/>
</dbReference>
<gene>
    <name evidence="6" type="ORF">TAV2_LOCUS8218</name>
</gene>
<evidence type="ECO:0000256" key="4">
    <source>
        <dbReference type="SAM" id="MobiDB-lite"/>
    </source>
</evidence>
<evidence type="ECO:0000256" key="3">
    <source>
        <dbReference type="ARBA" id="ARBA00012756"/>
    </source>
</evidence>
<organism evidence="6 7">
    <name type="scientific">Thlaspi arvense</name>
    <name type="common">Field penny-cress</name>
    <dbReference type="NCBI Taxonomy" id="13288"/>
    <lineage>
        <taxon>Eukaryota</taxon>
        <taxon>Viridiplantae</taxon>
        <taxon>Streptophyta</taxon>
        <taxon>Embryophyta</taxon>
        <taxon>Tracheophyta</taxon>
        <taxon>Spermatophyta</taxon>
        <taxon>Magnoliopsida</taxon>
        <taxon>eudicotyledons</taxon>
        <taxon>Gunneridae</taxon>
        <taxon>Pentapetalae</taxon>
        <taxon>rosids</taxon>
        <taxon>malvids</taxon>
        <taxon>Brassicales</taxon>
        <taxon>Brassicaceae</taxon>
        <taxon>Thlaspideae</taxon>
        <taxon>Thlaspi</taxon>
    </lineage>
</organism>
<comment type="catalytic activity">
    <reaction evidence="1">
        <text>Hydrolysis of terminal non-reducing beta-D-galactose residues in beta-D-galactosides.</text>
        <dbReference type="EC" id="3.2.1.23"/>
    </reaction>
</comment>
<keyword evidence="7" id="KW-1185">Reference proteome</keyword>
<feature type="compositionally biased region" description="Basic and acidic residues" evidence="4">
    <location>
        <begin position="263"/>
        <end position="280"/>
    </location>
</feature>
<dbReference type="Gene3D" id="3.20.20.80">
    <property type="entry name" value="Glycosidases"/>
    <property type="match status" value="1"/>
</dbReference>
<name>A0AAU9RWW2_THLAR</name>
<evidence type="ECO:0000259" key="5">
    <source>
        <dbReference type="Pfam" id="PF01301"/>
    </source>
</evidence>
<dbReference type="EMBL" id="CAJVSB020000263">
    <property type="protein sequence ID" value="CAH2049148.1"/>
    <property type="molecule type" value="Genomic_DNA"/>
</dbReference>
<proteinExistence type="inferred from homology"/>
<feature type="domain" description="Glycoside hydrolase 35 catalytic" evidence="5">
    <location>
        <begin position="2"/>
        <end position="97"/>
    </location>
</feature>